<dbReference type="Proteomes" id="UP000253090">
    <property type="component" value="Unassembled WGS sequence"/>
</dbReference>
<proteinExistence type="predicted"/>
<feature type="transmembrane region" description="Helical" evidence="1">
    <location>
        <begin position="115"/>
        <end position="139"/>
    </location>
</feature>
<keyword evidence="3" id="KW-1185">Reference proteome</keyword>
<gene>
    <name evidence="2" type="ORF">DFP94_1011384</name>
</gene>
<protein>
    <submittedName>
        <fullName evidence="2">Uncharacterized protein</fullName>
    </submittedName>
</protein>
<keyword evidence="1" id="KW-0812">Transmembrane</keyword>
<dbReference type="EMBL" id="QPJW01000001">
    <property type="protein sequence ID" value="RCX23782.1"/>
    <property type="molecule type" value="Genomic_DNA"/>
</dbReference>
<sequence length="286" mass="32247">MLIAGSTTEDELNGTVLGYLYNEKTGKFIDATNLLGQLSYEDLANEETSFFKEPESNMLYFTEREQAASGSLNLDTQDVKVLTGEQVEGWLIGKGENVMSLQSFWNYVKEGGPLILNWVIWLLIPILSILALIMLPLMAKKSKTRKISQGRQLPGTILRMEETGTYVNDMPLVRFTVRFEDEGQMKEVSIKKVISFLNDIKIGDSVLISYNRKKHKAVFVTGEDVREQPKPDLIKDAVLSRIEALGTINRGRALQLHFKAEGRDYAFRLCSLPGLNTASANARIWY</sequence>
<evidence type="ECO:0000313" key="2">
    <source>
        <dbReference type="EMBL" id="RCX23782.1"/>
    </source>
</evidence>
<name>A0A369BQ63_9BACL</name>
<keyword evidence="1" id="KW-0472">Membrane</keyword>
<reference evidence="2 3" key="1">
    <citation type="submission" date="2018-07" db="EMBL/GenBank/DDBJ databases">
        <title>Genomic Encyclopedia of Type Strains, Phase III (KMG-III): the genomes of soil and plant-associated and newly described type strains.</title>
        <authorList>
            <person name="Whitman W."/>
        </authorList>
    </citation>
    <scope>NUCLEOTIDE SEQUENCE [LARGE SCALE GENOMIC DNA]</scope>
    <source>
        <strain evidence="2 3">CECT 8333</strain>
    </source>
</reference>
<evidence type="ECO:0000256" key="1">
    <source>
        <dbReference type="SAM" id="Phobius"/>
    </source>
</evidence>
<dbReference type="AlphaFoldDB" id="A0A369BQ63"/>
<comment type="caution">
    <text evidence="2">The sequence shown here is derived from an EMBL/GenBank/DDBJ whole genome shotgun (WGS) entry which is preliminary data.</text>
</comment>
<dbReference type="OrthoDB" id="3823543at2"/>
<dbReference type="RefSeq" id="WP_114495621.1">
    <property type="nucleotide sequence ID" value="NZ_QPJW01000001.1"/>
</dbReference>
<keyword evidence="1" id="KW-1133">Transmembrane helix</keyword>
<organism evidence="2 3">
    <name type="scientific">Fontibacillus phaseoli</name>
    <dbReference type="NCBI Taxonomy" id="1416533"/>
    <lineage>
        <taxon>Bacteria</taxon>
        <taxon>Bacillati</taxon>
        <taxon>Bacillota</taxon>
        <taxon>Bacilli</taxon>
        <taxon>Bacillales</taxon>
        <taxon>Paenibacillaceae</taxon>
        <taxon>Fontibacillus</taxon>
    </lineage>
</organism>
<accession>A0A369BQ63</accession>
<evidence type="ECO:0000313" key="3">
    <source>
        <dbReference type="Proteomes" id="UP000253090"/>
    </source>
</evidence>